<dbReference type="SMART" id="SM00862">
    <property type="entry name" value="Trans_reg_C"/>
    <property type="match status" value="1"/>
</dbReference>
<keyword evidence="9" id="KW-1185">Reference proteome</keyword>
<keyword evidence="3 5" id="KW-0238">DNA-binding</keyword>
<evidence type="ECO:0000256" key="5">
    <source>
        <dbReference type="PROSITE-ProRule" id="PRU01091"/>
    </source>
</evidence>
<evidence type="ECO:0000256" key="2">
    <source>
        <dbReference type="ARBA" id="ARBA00023012"/>
    </source>
</evidence>
<evidence type="ECO:0000256" key="4">
    <source>
        <dbReference type="PROSITE-ProRule" id="PRU00169"/>
    </source>
</evidence>
<dbReference type="InterPro" id="IPR016032">
    <property type="entry name" value="Sig_transdc_resp-reg_C-effctor"/>
</dbReference>
<dbReference type="Gene3D" id="3.40.50.2300">
    <property type="match status" value="1"/>
</dbReference>
<feature type="DNA-binding region" description="OmpR/PhoB-type" evidence="5">
    <location>
        <begin position="129"/>
        <end position="227"/>
    </location>
</feature>
<dbReference type="GO" id="GO:0005829">
    <property type="term" value="C:cytosol"/>
    <property type="evidence" value="ECO:0007669"/>
    <property type="project" value="TreeGrafter"/>
</dbReference>
<feature type="domain" description="OmpR/PhoB-type" evidence="7">
    <location>
        <begin position="129"/>
        <end position="227"/>
    </location>
</feature>
<dbReference type="InterPro" id="IPR001867">
    <property type="entry name" value="OmpR/PhoB-type_DNA-bd"/>
</dbReference>
<evidence type="ECO:0000256" key="1">
    <source>
        <dbReference type="ARBA" id="ARBA00022553"/>
    </source>
</evidence>
<dbReference type="CDD" id="cd00383">
    <property type="entry name" value="trans_reg_C"/>
    <property type="match status" value="1"/>
</dbReference>
<evidence type="ECO:0000259" key="7">
    <source>
        <dbReference type="PROSITE" id="PS51755"/>
    </source>
</evidence>
<dbReference type="Pfam" id="PF00072">
    <property type="entry name" value="Response_reg"/>
    <property type="match status" value="1"/>
</dbReference>
<dbReference type="PROSITE" id="PS51755">
    <property type="entry name" value="OMPR_PHOB"/>
    <property type="match status" value="1"/>
</dbReference>
<dbReference type="SUPFAM" id="SSF52172">
    <property type="entry name" value="CheY-like"/>
    <property type="match status" value="1"/>
</dbReference>
<dbReference type="PANTHER" id="PTHR48111:SF40">
    <property type="entry name" value="PHOSPHATE REGULON TRANSCRIPTIONAL REGULATORY PROTEIN PHOB"/>
    <property type="match status" value="1"/>
</dbReference>
<dbReference type="RefSeq" id="WP_103906892.1">
    <property type="nucleotide sequence ID" value="NZ_CP049246.1"/>
</dbReference>
<organism evidence="8 9">
    <name type="scientific">Sphingobacterium lactis</name>
    <dbReference type="NCBI Taxonomy" id="797291"/>
    <lineage>
        <taxon>Bacteria</taxon>
        <taxon>Pseudomonadati</taxon>
        <taxon>Bacteroidota</taxon>
        <taxon>Sphingobacteriia</taxon>
        <taxon>Sphingobacteriales</taxon>
        <taxon>Sphingobacteriaceae</taxon>
        <taxon>Sphingobacterium</taxon>
    </lineage>
</organism>
<evidence type="ECO:0000313" key="9">
    <source>
        <dbReference type="Proteomes" id="UP000236731"/>
    </source>
</evidence>
<evidence type="ECO:0000256" key="3">
    <source>
        <dbReference type="ARBA" id="ARBA00023125"/>
    </source>
</evidence>
<dbReference type="CDD" id="cd17574">
    <property type="entry name" value="REC_OmpR"/>
    <property type="match status" value="1"/>
</dbReference>
<dbReference type="EMBL" id="FNUT01000008">
    <property type="protein sequence ID" value="SEG49540.1"/>
    <property type="molecule type" value="Genomic_DNA"/>
</dbReference>
<dbReference type="GO" id="GO:0000976">
    <property type="term" value="F:transcription cis-regulatory region binding"/>
    <property type="evidence" value="ECO:0007669"/>
    <property type="project" value="TreeGrafter"/>
</dbReference>
<evidence type="ECO:0000313" key="8">
    <source>
        <dbReference type="EMBL" id="SEG49540.1"/>
    </source>
</evidence>
<dbReference type="SMART" id="SM00448">
    <property type="entry name" value="REC"/>
    <property type="match status" value="1"/>
</dbReference>
<dbReference type="PROSITE" id="PS50110">
    <property type="entry name" value="RESPONSE_REGULATORY"/>
    <property type="match status" value="1"/>
</dbReference>
<dbReference type="Proteomes" id="UP000236731">
    <property type="component" value="Unassembled WGS sequence"/>
</dbReference>
<dbReference type="Gene3D" id="1.10.10.10">
    <property type="entry name" value="Winged helix-like DNA-binding domain superfamily/Winged helix DNA-binding domain"/>
    <property type="match status" value="1"/>
</dbReference>
<dbReference type="InterPro" id="IPR001789">
    <property type="entry name" value="Sig_transdc_resp-reg_receiver"/>
</dbReference>
<dbReference type="Gene3D" id="6.10.250.690">
    <property type="match status" value="1"/>
</dbReference>
<dbReference type="GO" id="GO:0032993">
    <property type="term" value="C:protein-DNA complex"/>
    <property type="evidence" value="ECO:0007669"/>
    <property type="project" value="TreeGrafter"/>
</dbReference>
<dbReference type="GO" id="GO:0006355">
    <property type="term" value="P:regulation of DNA-templated transcription"/>
    <property type="evidence" value="ECO:0007669"/>
    <property type="project" value="InterPro"/>
</dbReference>
<dbReference type="InterPro" id="IPR036388">
    <property type="entry name" value="WH-like_DNA-bd_sf"/>
</dbReference>
<dbReference type="OrthoDB" id="9790442at2"/>
<keyword evidence="2" id="KW-0902">Two-component regulatory system</keyword>
<keyword evidence="1 4" id="KW-0597">Phosphoprotein</keyword>
<proteinExistence type="predicted"/>
<accession>A0A1H6AMY0</accession>
<dbReference type="InterPro" id="IPR011006">
    <property type="entry name" value="CheY-like_superfamily"/>
</dbReference>
<dbReference type="Pfam" id="PF00486">
    <property type="entry name" value="Trans_reg_C"/>
    <property type="match status" value="1"/>
</dbReference>
<dbReference type="AlphaFoldDB" id="A0A1H6AMY0"/>
<reference evidence="9" key="1">
    <citation type="submission" date="2016-10" db="EMBL/GenBank/DDBJ databases">
        <authorList>
            <person name="Varghese N."/>
            <person name="Submissions S."/>
        </authorList>
    </citation>
    <scope>NUCLEOTIDE SEQUENCE [LARGE SCALE GENOMIC DNA]</scope>
    <source>
        <strain evidence="9">DSM 22361</strain>
    </source>
</reference>
<protein>
    <submittedName>
        <fullName evidence="8">DNA-binding response regulator, OmpR family, contains REC and winged-helix (WHTH) domain</fullName>
    </submittedName>
</protein>
<sequence>MENKVLLVEDDPDFGAMLQQYLEYSDMSVEWIDDPRKMLDRLDSLSLYDIAILDVMLPHMNGFKLAELFLSSYPKLPILFLTAKDQKIDKLTGLKIGADDYMTKPCDPEELTLRLHNILKRTKIQPTLHQIIPLGNYTFDQEKMLLTHPQSGSIQLTERENKLLSYLIQHKDQLIARDDILKEVWQSNDFFAGRSMDVFISRLRKYLQRDENLIIETIRGIGFKVNF</sequence>
<name>A0A1H6AMY0_9SPHI</name>
<dbReference type="PANTHER" id="PTHR48111">
    <property type="entry name" value="REGULATOR OF RPOS"/>
    <property type="match status" value="1"/>
</dbReference>
<feature type="modified residue" description="4-aspartylphosphate" evidence="4">
    <location>
        <position position="54"/>
    </location>
</feature>
<dbReference type="SUPFAM" id="SSF46894">
    <property type="entry name" value="C-terminal effector domain of the bipartite response regulators"/>
    <property type="match status" value="1"/>
</dbReference>
<gene>
    <name evidence="8" type="ORF">SAMN05421877_108211</name>
</gene>
<evidence type="ECO:0000259" key="6">
    <source>
        <dbReference type="PROSITE" id="PS50110"/>
    </source>
</evidence>
<feature type="domain" description="Response regulatory" evidence="6">
    <location>
        <begin position="4"/>
        <end position="119"/>
    </location>
</feature>
<dbReference type="InterPro" id="IPR039420">
    <property type="entry name" value="WalR-like"/>
</dbReference>
<dbReference type="GO" id="GO:0000156">
    <property type="term" value="F:phosphorelay response regulator activity"/>
    <property type="evidence" value="ECO:0007669"/>
    <property type="project" value="TreeGrafter"/>
</dbReference>